<dbReference type="AlphaFoldDB" id="A0A7S2WE99"/>
<feature type="region of interest" description="Disordered" evidence="1">
    <location>
        <begin position="448"/>
        <end position="475"/>
    </location>
</feature>
<name>A0A7S2WE99_9STRA</name>
<feature type="signal peptide" evidence="2">
    <location>
        <begin position="1"/>
        <end position="24"/>
    </location>
</feature>
<accession>A0A7S2WE99</accession>
<evidence type="ECO:0000256" key="2">
    <source>
        <dbReference type="SAM" id="SignalP"/>
    </source>
</evidence>
<keyword evidence="2" id="KW-0732">Signal</keyword>
<protein>
    <recommendedName>
        <fullName evidence="4">Phospholipase B-like</fullName>
    </recommendedName>
</protein>
<reference evidence="3" key="1">
    <citation type="submission" date="2021-01" db="EMBL/GenBank/DDBJ databases">
        <authorList>
            <person name="Corre E."/>
            <person name="Pelletier E."/>
            <person name="Niang G."/>
            <person name="Scheremetjew M."/>
            <person name="Finn R."/>
            <person name="Kale V."/>
            <person name="Holt S."/>
            <person name="Cochrane G."/>
            <person name="Meng A."/>
            <person name="Brown T."/>
            <person name="Cohen L."/>
        </authorList>
    </citation>
    <scope>NUCLEOTIDE SEQUENCE</scope>
    <source>
        <strain evidence="3">CCMP1243</strain>
    </source>
</reference>
<evidence type="ECO:0008006" key="4">
    <source>
        <dbReference type="Google" id="ProtNLM"/>
    </source>
</evidence>
<dbReference type="EMBL" id="HBHJ01013540">
    <property type="protein sequence ID" value="CAD9683053.1"/>
    <property type="molecule type" value="Transcribed_RNA"/>
</dbReference>
<proteinExistence type="predicted"/>
<sequence length="510" mass="54374">MTPLGLPSGLVLLTAMVCSQVVRAATMATVEGSHGRDALFFLGALSLSQVLELRGGGGEVQDALIDALECSDSADEIRAQQTTDDTAASLVCGFILARGAGYGETLATMSLEDQRNTLIAENVQRLGGEAADYQALSTNENARRAYSWYLEETLRDPLLTALENVTTAAWATYDTEDQQQGQPLDCLGAVRVQADSEELVGPYHASMGSDTFALYLATTQGSGARGAWTTRPAPGQPLFERASMGKLYAAFGGFLLLFEKNDQESGPCVAAAFYESWDLLLNGTTRAYFQSERTLGGPAEGTPNLLRPPEGDDVFTSNLTIGLHYYLDGEVDQQAVAVLQDFATWTTMPLTTVNEWVNESGYHGKVGAREAFHLAATGSQPWIILEAQVTLDAWDSWRILVGDGLGYMQADIKTAGASSSLANPSVRNGALLAGGRQNADSSRLVEVKNPQHSGRSMHRHDADRKNSDSAEAITGTGPVGDALVVTLFIPTEGSSPGEAGELAYPVAVYR</sequence>
<evidence type="ECO:0000256" key="1">
    <source>
        <dbReference type="SAM" id="MobiDB-lite"/>
    </source>
</evidence>
<feature type="compositionally biased region" description="Basic and acidic residues" evidence="1">
    <location>
        <begin position="459"/>
        <end position="468"/>
    </location>
</feature>
<feature type="chain" id="PRO_5031520855" description="Phospholipase B-like" evidence="2">
    <location>
        <begin position="25"/>
        <end position="510"/>
    </location>
</feature>
<organism evidence="3">
    <name type="scientific">Rhizochromulina marina</name>
    <dbReference type="NCBI Taxonomy" id="1034831"/>
    <lineage>
        <taxon>Eukaryota</taxon>
        <taxon>Sar</taxon>
        <taxon>Stramenopiles</taxon>
        <taxon>Ochrophyta</taxon>
        <taxon>Dictyochophyceae</taxon>
        <taxon>Rhizochromulinales</taxon>
        <taxon>Rhizochromulina</taxon>
    </lineage>
</organism>
<gene>
    <name evidence="3" type="ORF">RMAR1173_LOCUS8821</name>
</gene>
<evidence type="ECO:0000313" key="3">
    <source>
        <dbReference type="EMBL" id="CAD9683053.1"/>
    </source>
</evidence>